<keyword evidence="4" id="KW-1185">Reference proteome</keyword>
<dbReference type="Gene3D" id="2.10.25.10">
    <property type="entry name" value="Laminin"/>
    <property type="match status" value="1"/>
</dbReference>
<feature type="region of interest" description="Disordered" evidence="1">
    <location>
        <begin position="105"/>
        <end position="144"/>
    </location>
</feature>
<feature type="chain" id="PRO_5001979816" evidence="2">
    <location>
        <begin position="20"/>
        <end position="144"/>
    </location>
</feature>
<dbReference type="Proteomes" id="UP000039046">
    <property type="component" value="Unassembled WGS sequence"/>
</dbReference>
<gene>
    <name evidence="3" type="ORF">VHEMI08106</name>
</gene>
<dbReference type="EMBL" id="CDHN01000004">
    <property type="protein sequence ID" value="CEJ92455.1"/>
    <property type="molecule type" value="Genomic_DNA"/>
</dbReference>
<evidence type="ECO:0000256" key="1">
    <source>
        <dbReference type="SAM" id="MobiDB-lite"/>
    </source>
</evidence>
<dbReference type="SUPFAM" id="SSF57567">
    <property type="entry name" value="Serine protease inhibitors"/>
    <property type="match status" value="1"/>
</dbReference>
<dbReference type="AlphaFoldDB" id="A0A0A1TML2"/>
<reference evidence="3 4" key="1">
    <citation type="journal article" date="2015" name="Genome Announc.">
        <title>Draft Genome Sequence and Gene Annotation of the Entomopathogenic Fungus Verticillium hemipterigenum.</title>
        <authorList>
            <person name="Horn F."/>
            <person name="Habel A."/>
            <person name="Scharf D.H."/>
            <person name="Dworschak J."/>
            <person name="Brakhage A.A."/>
            <person name="Guthke R."/>
            <person name="Hertweck C."/>
            <person name="Linde J."/>
        </authorList>
    </citation>
    <scope>NUCLEOTIDE SEQUENCE [LARGE SCALE GENOMIC DNA]</scope>
</reference>
<keyword evidence="2" id="KW-0732">Signal</keyword>
<evidence type="ECO:0000313" key="4">
    <source>
        <dbReference type="Proteomes" id="UP000039046"/>
    </source>
</evidence>
<dbReference type="InterPro" id="IPR036084">
    <property type="entry name" value="Ser_inhib-like_sf"/>
</dbReference>
<protein>
    <submittedName>
        <fullName evidence="3">Uncharacterized protein</fullName>
    </submittedName>
</protein>
<dbReference type="HOGENOM" id="CLU_1797803_0_0_1"/>
<evidence type="ECO:0000256" key="2">
    <source>
        <dbReference type="SAM" id="SignalP"/>
    </source>
</evidence>
<dbReference type="CDD" id="cd19941">
    <property type="entry name" value="TIL"/>
    <property type="match status" value="1"/>
</dbReference>
<evidence type="ECO:0000313" key="3">
    <source>
        <dbReference type="EMBL" id="CEJ92455.1"/>
    </source>
</evidence>
<sequence>MKFYQLSALVAIFASVASAGDVCPQELEEFIVGSHWFDMCAHIGCKYVADTSKRQGCYCKDGHKRNVIGNCVPISECNDPRCPAPPKPKEPGLGDQLEGVIGDLAGVEKPKPGAPKPANANGLKDVLGDLAGVPKPGVNPNTGL</sequence>
<organism evidence="3 4">
    <name type="scientific">[Torrubiella] hemipterigena</name>
    <dbReference type="NCBI Taxonomy" id="1531966"/>
    <lineage>
        <taxon>Eukaryota</taxon>
        <taxon>Fungi</taxon>
        <taxon>Dikarya</taxon>
        <taxon>Ascomycota</taxon>
        <taxon>Pezizomycotina</taxon>
        <taxon>Sordariomycetes</taxon>
        <taxon>Hypocreomycetidae</taxon>
        <taxon>Hypocreales</taxon>
        <taxon>Clavicipitaceae</taxon>
        <taxon>Clavicipitaceae incertae sedis</taxon>
        <taxon>'Torrubiella' clade</taxon>
    </lineage>
</organism>
<name>A0A0A1TML2_9HYPO</name>
<proteinExistence type="predicted"/>
<feature type="signal peptide" evidence="2">
    <location>
        <begin position="1"/>
        <end position="19"/>
    </location>
</feature>
<accession>A0A0A1TML2</accession>